<gene>
    <name evidence="4" type="primary">rihA</name>
    <name evidence="4" type="ORF">KOR34_38290</name>
</gene>
<name>A0A5C5V7N7_9BACT</name>
<dbReference type="Pfam" id="PF01156">
    <property type="entry name" value="IU_nuc_hydro"/>
    <property type="match status" value="1"/>
</dbReference>
<dbReference type="InterPro" id="IPR023186">
    <property type="entry name" value="IUNH"/>
</dbReference>
<dbReference type="PROSITE" id="PS01247">
    <property type="entry name" value="IUNH"/>
    <property type="match status" value="1"/>
</dbReference>
<keyword evidence="5" id="KW-1185">Reference proteome</keyword>
<evidence type="ECO:0000256" key="2">
    <source>
        <dbReference type="ARBA" id="ARBA00023295"/>
    </source>
</evidence>
<protein>
    <submittedName>
        <fullName evidence="4">Pyrimidine-specific ribonucleoside hydrolase RihA</fullName>
        <ecNumber evidence="4">3.2.-.-</ecNumber>
    </submittedName>
</protein>
<evidence type="ECO:0000259" key="3">
    <source>
        <dbReference type="Pfam" id="PF01156"/>
    </source>
</evidence>
<dbReference type="InterPro" id="IPR036452">
    <property type="entry name" value="Ribo_hydro-like"/>
</dbReference>
<feature type="domain" description="Inosine/uridine-preferring nucleoside hydrolase" evidence="3">
    <location>
        <begin position="5"/>
        <end position="298"/>
    </location>
</feature>
<dbReference type="InterPro" id="IPR015910">
    <property type="entry name" value="I/U_nuclsd_hydro_CS"/>
</dbReference>
<evidence type="ECO:0000313" key="4">
    <source>
        <dbReference type="EMBL" id="TWT33993.1"/>
    </source>
</evidence>
<dbReference type="AlphaFoldDB" id="A0A5C5V7N7"/>
<dbReference type="GO" id="GO:0006152">
    <property type="term" value="P:purine nucleoside catabolic process"/>
    <property type="evidence" value="ECO:0007669"/>
    <property type="project" value="TreeGrafter"/>
</dbReference>
<keyword evidence="2 4" id="KW-0326">Glycosidase</keyword>
<dbReference type="Gene3D" id="3.90.245.10">
    <property type="entry name" value="Ribonucleoside hydrolase-like"/>
    <property type="match status" value="1"/>
</dbReference>
<sequence>MPRKVILDMDPGVDDAIALCVALAEPQIELLAVTATGGNVAPKQATRNVQTIIEQVDPPRWPRIGAASADQLLRTDARHLMGVDGLCGVDFPVAELHNRHPSIKVLSDEIRGAAGEVTVVATGPLSNIATLLKAEPDLATEIGHLIILGGTHSGPGNITPAAEFNIYCDAESARQVFQSPVTKTLIPVDVSSEVMLELDVLERLKQSESRTARFLAKILPNAFRMQRQVLGLEALAVHDVVAVTAAVRPDLFTTEPLHGDVETAGELTHGATVFDRRNVTSARPNMDVAVELQVDGVLQYILGRLKAAP</sequence>
<organism evidence="4 5">
    <name type="scientific">Posidoniimonas corsicana</name>
    <dbReference type="NCBI Taxonomy" id="1938618"/>
    <lineage>
        <taxon>Bacteria</taxon>
        <taxon>Pseudomonadati</taxon>
        <taxon>Planctomycetota</taxon>
        <taxon>Planctomycetia</taxon>
        <taxon>Pirellulales</taxon>
        <taxon>Lacipirellulaceae</taxon>
        <taxon>Posidoniimonas</taxon>
    </lineage>
</organism>
<accession>A0A5C5V7N7</accession>
<dbReference type="OrthoDB" id="9797882at2"/>
<dbReference type="GO" id="GO:0045437">
    <property type="term" value="F:uridine nucleosidase activity"/>
    <property type="evidence" value="ECO:0007669"/>
    <property type="project" value="UniProtKB-ARBA"/>
</dbReference>
<dbReference type="SUPFAM" id="SSF53590">
    <property type="entry name" value="Nucleoside hydrolase"/>
    <property type="match status" value="1"/>
</dbReference>
<keyword evidence="1 4" id="KW-0378">Hydrolase</keyword>
<dbReference type="InterPro" id="IPR001910">
    <property type="entry name" value="Inosine/uridine_hydrolase_dom"/>
</dbReference>
<dbReference type="Proteomes" id="UP000316714">
    <property type="component" value="Unassembled WGS sequence"/>
</dbReference>
<dbReference type="EMBL" id="SIHJ01000002">
    <property type="protein sequence ID" value="TWT33993.1"/>
    <property type="molecule type" value="Genomic_DNA"/>
</dbReference>
<evidence type="ECO:0000256" key="1">
    <source>
        <dbReference type="ARBA" id="ARBA00022801"/>
    </source>
</evidence>
<evidence type="ECO:0000313" key="5">
    <source>
        <dbReference type="Proteomes" id="UP000316714"/>
    </source>
</evidence>
<dbReference type="PANTHER" id="PTHR12304:SF4">
    <property type="entry name" value="URIDINE NUCLEOSIDASE"/>
    <property type="match status" value="1"/>
</dbReference>
<dbReference type="GO" id="GO:0005829">
    <property type="term" value="C:cytosol"/>
    <property type="evidence" value="ECO:0007669"/>
    <property type="project" value="TreeGrafter"/>
</dbReference>
<comment type="caution">
    <text evidence="4">The sequence shown here is derived from an EMBL/GenBank/DDBJ whole genome shotgun (WGS) entry which is preliminary data.</text>
</comment>
<dbReference type="GO" id="GO:0008477">
    <property type="term" value="F:purine nucleosidase activity"/>
    <property type="evidence" value="ECO:0007669"/>
    <property type="project" value="TreeGrafter"/>
</dbReference>
<dbReference type="PANTHER" id="PTHR12304">
    <property type="entry name" value="INOSINE-URIDINE PREFERRING NUCLEOSIDE HYDROLASE"/>
    <property type="match status" value="1"/>
</dbReference>
<dbReference type="RefSeq" id="WP_146567066.1">
    <property type="nucleotide sequence ID" value="NZ_SIHJ01000002.1"/>
</dbReference>
<dbReference type="EC" id="3.2.-.-" evidence="4"/>
<proteinExistence type="predicted"/>
<reference evidence="4 5" key="1">
    <citation type="submission" date="2019-02" db="EMBL/GenBank/DDBJ databases">
        <title>Deep-cultivation of Planctomycetes and their phenomic and genomic characterization uncovers novel biology.</title>
        <authorList>
            <person name="Wiegand S."/>
            <person name="Jogler M."/>
            <person name="Boedeker C."/>
            <person name="Pinto D."/>
            <person name="Vollmers J."/>
            <person name="Rivas-Marin E."/>
            <person name="Kohn T."/>
            <person name="Peeters S.H."/>
            <person name="Heuer A."/>
            <person name="Rast P."/>
            <person name="Oberbeckmann S."/>
            <person name="Bunk B."/>
            <person name="Jeske O."/>
            <person name="Meyerdierks A."/>
            <person name="Storesund J.E."/>
            <person name="Kallscheuer N."/>
            <person name="Luecker S."/>
            <person name="Lage O.M."/>
            <person name="Pohl T."/>
            <person name="Merkel B.J."/>
            <person name="Hornburger P."/>
            <person name="Mueller R.-W."/>
            <person name="Bruemmer F."/>
            <person name="Labrenz M."/>
            <person name="Spormann A.M."/>
            <person name="Op Den Camp H."/>
            <person name="Overmann J."/>
            <person name="Amann R."/>
            <person name="Jetten M.S.M."/>
            <person name="Mascher T."/>
            <person name="Medema M.H."/>
            <person name="Devos D.P."/>
            <person name="Kaster A.-K."/>
            <person name="Ovreas L."/>
            <person name="Rohde M."/>
            <person name="Galperin M.Y."/>
            <person name="Jogler C."/>
        </authorList>
    </citation>
    <scope>NUCLEOTIDE SEQUENCE [LARGE SCALE GENOMIC DNA]</scope>
    <source>
        <strain evidence="4 5">KOR34</strain>
    </source>
</reference>